<keyword evidence="3" id="KW-0238">DNA-binding</keyword>
<evidence type="ECO:0000256" key="5">
    <source>
        <dbReference type="SAM" id="MobiDB-lite"/>
    </source>
</evidence>
<comment type="caution">
    <text evidence="7">The sequence shown here is derived from an EMBL/GenBank/DDBJ whole genome shotgun (WGS) entry which is preliminary data.</text>
</comment>
<evidence type="ECO:0000313" key="8">
    <source>
        <dbReference type="Proteomes" id="UP000194873"/>
    </source>
</evidence>
<organism evidence="7 8">
    <name type="scientific">Hymenobacter crusticola</name>
    <dbReference type="NCBI Taxonomy" id="1770526"/>
    <lineage>
        <taxon>Bacteria</taxon>
        <taxon>Pseudomonadati</taxon>
        <taxon>Bacteroidota</taxon>
        <taxon>Cytophagia</taxon>
        <taxon>Cytophagales</taxon>
        <taxon>Hymenobacteraceae</taxon>
        <taxon>Hymenobacter</taxon>
    </lineage>
</organism>
<keyword evidence="4" id="KW-0804">Transcription</keyword>
<keyword evidence="1" id="KW-0805">Transcription regulation</keyword>
<dbReference type="OrthoDB" id="1163416at2"/>
<dbReference type="PANTHER" id="PTHR43133:SF8">
    <property type="entry name" value="RNA POLYMERASE SIGMA FACTOR HI_1459-RELATED"/>
    <property type="match status" value="1"/>
</dbReference>
<dbReference type="InterPro" id="IPR007627">
    <property type="entry name" value="RNA_pol_sigma70_r2"/>
</dbReference>
<protein>
    <recommendedName>
        <fullName evidence="6">RNA polymerase sigma-70 region 2 domain-containing protein</fullName>
    </recommendedName>
</protein>
<dbReference type="EMBL" id="MTSE01000007">
    <property type="protein sequence ID" value="OUJ73077.1"/>
    <property type="molecule type" value="Genomic_DNA"/>
</dbReference>
<dbReference type="GO" id="GO:0006352">
    <property type="term" value="P:DNA-templated transcription initiation"/>
    <property type="evidence" value="ECO:0007669"/>
    <property type="project" value="InterPro"/>
</dbReference>
<proteinExistence type="predicted"/>
<evidence type="ECO:0000256" key="1">
    <source>
        <dbReference type="ARBA" id="ARBA00023015"/>
    </source>
</evidence>
<evidence type="ECO:0000256" key="2">
    <source>
        <dbReference type="ARBA" id="ARBA00023082"/>
    </source>
</evidence>
<dbReference type="InterPro" id="IPR014284">
    <property type="entry name" value="RNA_pol_sigma-70_dom"/>
</dbReference>
<evidence type="ECO:0000256" key="3">
    <source>
        <dbReference type="ARBA" id="ARBA00023125"/>
    </source>
</evidence>
<name>A0A243WDY7_9BACT</name>
<dbReference type="GO" id="GO:0003677">
    <property type="term" value="F:DNA binding"/>
    <property type="evidence" value="ECO:0007669"/>
    <property type="project" value="UniProtKB-KW"/>
</dbReference>
<sequence length="193" mass="21942">MPDLALQEALLTNRERVLTQLYQQTFPLVRRHVLRHSGSSQDAQDIFHDALVIFYEKAVHGSLTLTAAPSTYLVSICRNLWHRELARRSRQPSTTLEEEHTDFAESAPADSETAPTTSQAELVLDYVENLGAKCKSLLVSFYYFKEPLEQIAATHHYSSVRSATVQKFKCLERLRTAVRKVAATVFFYENHAA</sequence>
<dbReference type="Proteomes" id="UP000194873">
    <property type="component" value="Unassembled WGS sequence"/>
</dbReference>
<keyword evidence="8" id="KW-1185">Reference proteome</keyword>
<reference evidence="7 8" key="1">
    <citation type="submission" date="2017-01" db="EMBL/GenBank/DDBJ databases">
        <title>A new Hymenobacter.</title>
        <authorList>
            <person name="Liang Y."/>
            <person name="Feng F."/>
        </authorList>
    </citation>
    <scope>NUCLEOTIDE SEQUENCE [LARGE SCALE GENOMIC DNA]</scope>
    <source>
        <strain evidence="7">MIMBbqt21</strain>
    </source>
</reference>
<gene>
    <name evidence="7" type="ORF">BXP70_14650</name>
</gene>
<dbReference type="GO" id="GO:0016987">
    <property type="term" value="F:sigma factor activity"/>
    <property type="evidence" value="ECO:0007669"/>
    <property type="project" value="UniProtKB-KW"/>
</dbReference>
<feature type="region of interest" description="Disordered" evidence="5">
    <location>
        <begin position="88"/>
        <end position="115"/>
    </location>
</feature>
<dbReference type="InterPro" id="IPR013325">
    <property type="entry name" value="RNA_pol_sigma_r2"/>
</dbReference>
<dbReference type="Pfam" id="PF04542">
    <property type="entry name" value="Sigma70_r2"/>
    <property type="match status" value="1"/>
</dbReference>
<dbReference type="Gene3D" id="1.10.1740.10">
    <property type="match status" value="1"/>
</dbReference>
<evidence type="ECO:0000259" key="6">
    <source>
        <dbReference type="Pfam" id="PF04542"/>
    </source>
</evidence>
<dbReference type="PANTHER" id="PTHR43133">
    <property type="entry name" value="RNA POLYMERASE ECF-TYPE SIGMA FACTO"/>
    <property type="match status" value="1"/>
</dbReference>
<feature type="domain" description="RNA polymerase sigma-70 region 2" evidence="6">
    <location>
        <begin position="21"/>
        <end position="90"/>
    </location>
</feature>
<dbReference type="NCBIfam" id="TIGR02937">
    <property type="entry name" value="sigma70-ECF"/>
    <property type="match status" value="1"/>
</dbReference>
<dbReference type="InterPro" id="IPR039425">
    <property type="entry name" value="RNA_pol_sigma-70-like"/>
</dbReference>
<dbReference type="SUPFAM" id="SSF88946">
    <property type="entry name" value="Sigma2 domain of RNA polymerase sigma factors"/>
    <property type="match status" value="1"/>
</dbReference>
<dbReference type="AlphaFoldDB" id="A0A243WDY7"/>
<accession>A0A243WDY7</accession>
<evidence type="ECO:0000256" key="4">
    <source>
        <dbReference type="ARBA" id="ARBA00023163"/>
    </source>
</evidence>
<keyword evidence="2" id="KW-0731">Sigma factor</keyword>
<evidence type="ECO:0000313" key="7">
    <source>
        <dbReference type="EMBL" id="OUJ73077.1"/>
    </source>
</evidence>